<sequence>MHKLSQVSAHPARLRAVLAVLAALTIGSLFTSEATALPTTIPASQEIQTLDPSQPRAWSNSSCATSLPQTVHSILNRSYVAQRGWGVLVTSLDQGTVLYSHNADRHFIPASNTKILTTAAALQSLGPSFPMGSKPLSEWVNTINTYSNNRSADFLLRKIGGQQTVRNRLLGDLGVDPSQYRQKDGSGLSRYNLASPATLVTTLRGMSRTPNWSTFYHSLPSAGESGTLRNRLKPLRGQVRAKTGTLRGVRALSGYLQHPDYGPLAFSILANQSSRSGSVLVRTIDEIVVNMARSRPCGYGSTSL</sequence>
<accession>A0A2W1JC59</accession>
<dbReference type="PANTHER" id="PTHR30023">
    <property type="entry name" value="D-ALANYL-D-ALANINE CARBOXYPEPTIDASE"/>
    <property type="match status" value="1"/>
</dbReference>
<dbReference type="GO" id="GO:0000270">
    <property type="term" value="P:peptidoglycan metabolic process"/>
    <property type="evidence" value="ECO:0007669"/>
    <property type="project" value="TreeGrafter"/>
</dbReference>
<evidence type="ECO:0000256" key="2">
    <source>
        <dbReference type="ARBA" id="ARBA00022801"/>
    </source>
</evidence>
<dbReference type="Gene3D" id="3.40.710.10">
    <property type="entry name" value="DD-peptidase/beta-lactamase superfamily"/>
    <property type="match status" value="1"/>
</dbReference>
<comment type="similarity">
    <text evidence="1">Belongs to the peptidase S13 family.</text>
</comment>
<keyword evidence="3" id="KW-0121">Carboxypeptidase</keyword>
<dbReference type="AlphaFoldDB" id="A0A2W1JC59"/>
<reference evidence="3 4" key="1">
    <citation type="journal article" date="2018" name="Sci. Rep.">
        <title>A novel species of the marine cyanobacterium Acaryochloris with a unique pigment content and lifestyle.</title>
        <authorList>
            <person name="Partensky F."/>
            <person name="Six C."/>
            <person name="Ratin M."/>
            <person name="Garczarek L."/>
            <person name="Vaulot D."/>
            <person name="Probert I."/>
            <person name="Calteau A."/>
            <person name="Gourvil P."/>
            <person name="Marie D."/>
            <person name="Grebert T."/>
            <person name="Bouchier C."/>
            <person name="Le Panse S."/>
            <person name="Gachenot M."/>
            <person name="Rodriguez F."/>
            <person name="Garrido J.L."/>
        </authorList>
    </citation>
    <scope>NUCLEOTIDE SEQUENCE [LARGE SCALE GENOMIC DNA]</scope>
    <source>
        <strain evidence="3 4">RCC1774</strain>
    </source>
</reference>
<organism evidence="3 4">
    <name type="scientific">Acaryochloris thomasi RCC1774</name>
    <dbReference type="NCBI Taxonomy" id="1764569"/>
    <lineage>
        <taxon>Bacteria</taxon>
        <taxon>Bacillati</taxon>
        <taxon>Cyanobacteriota</taxon>
        <taxon>Cyanophyceae</taxon>
        <taxon>Acaryochloridales</taxon>
        <taxon>Acaryochloridaceae</taxon>
        <taxon>Acaryochloris</taxon>
        <taxon>Acaryochloris thomasi</taxon>
    </lineage>
</organism>
<dbReference type="EMBL" id="PQWO01000017">
    <property type="protein sequence ID" value="PZD71436.1"/>
    <property type="molecule type" value="Genomic_DNA"/>
</dbReference>
<dbReference type="OrthoDB" id="9802627at2"/>
<name>A0A2W1JC59_9CYAN</name>
<dbReference type="SUPFAM" id="SSF56601">
    <property type="entry name" value="beta-lactamase/transpeptidase-like"/>
    <property type="match status" value="1"/>
</dbReference>
<keyword evidence="2 3" id="KW-0378">Hydrolase</keyword>
<evidence type="ECO:0000313" key="4">
    <source>
        <dbReference type="Proteomes" id="UP000248857"/>
    </source>
</evidence>
<dbReference type="Proteomes" id="UP000248857">
    <property type="component" value="Unassembled WGS sequence"/>
</dbReference>
<dbReference type="PANTHER" id="PTHR30023:SF0">
    <property type="entry name" value="PENICILLIN-SENSITIVE CARBOXYPEPTIDASE A"/>
    <property type="match status" value="1"/>
</dbReference>
<dbReference type="PRINTS" id="PR00922">
    <property type="entry name" value="DADACBPTASE3"/>
</dbReference>
<comment type="caution">
    <text evidence="3">The sequence shown here is derived from an EMBL/GenBank/DDBJ whole genome shotgun (WGS) entry which is preliminary data.</text>
</comment>
<gene>
    <name evidence="3" type="primary">dac_2</name>
    <name evidence="3" type="ORF">C1752_06380</name>
</gene>
<dbReference type="GO" id="GO:0009002">
    <property type="term" value="F:serine-type D-Ala-D-Ala carboxypeptidase activity"/>
    <property type="evidence" value="ECO:0007669"/>
    <property type="project" value="UniProtKB-EC"/>
</dbReference>
<keyword evidence="3" id="KW-0645">Protease</keyword>
<proteinExistence type="inferred from homology"/>
<keyword evidence="4" id="KW-1185">Reference proteome</keyword>
<dbReference type="RefSeq" id="WP_110988072.1">
    <property type="nucleotide sequence ID" value="NZ_CAWNWM010000017.1"/>
</dbReference>
<evidence type="ECO:0000313" key="3">
    <source>
        <dbReference type="EMBL" id="PZD71436.1"/>
    </source>
</evidence>
<dbReference type="GO" id="GO:0006508">
    <property type="term" value="P:proteolysis"/>
    <property type="evidence" value="ECO:0007669"/>
    <property type="project" value="InterPro"/>
</dbReference>
<dbReference type="InterPro" id="IPR012338">
    <property type="entry name" value="Beta-lactam/transpept-like"/>
</dbReference>
<dbReference type="Pfam" id="PF02113">
    <property type="entry name" value="Peptidase_S13"/>
    <property type="match status" value="2"/>
</dbReference>
<dbReference type="EC" id="3.4.16.4" evidence="3"/>
<protein>
    <submittedName>
        <fullName evidence="3">D-alanyl-D-alanine carboxypeptidase</fullName>
        <ecNumber evidence="3">3.4.16.4</ecNumber>
    </submittedName>
</protein>
<dbReference type="InterPro" id="IPR000667">
    <property type="entry name" value="Peptidase_S13"/>
</dbReference>
<evidence type="ECO:0000256" key="1">
    <source>
        <dbReference type="ARBA" id="ARBA00006096"/>
    </source>
</evidence>